<dbReference type="PANTHER" id="PTHR47266">
    <property type="entry name" value="ENDONUCLEASE-RELATED"/>
    <property type="match status" value="1"/>
</dbReference>
<sequence length="183" mass="20409">MWAGHPSQRRTMSFVESVYYWQRMRDDIECYVQTCLVCQQDKVEQQQPIGLLEPLPVAEHPWESVTMDFITCLPRLHNQGSRQAIQPTDNGNPYVDLTINNKTARAMVDIGATHNFVTEAAAKRLELKLAPTNSRVKTVNAEVQNACGAANGVGVKLGAWEGMANFTVTAMDIFDIILGQELT</sequence>
<dbReference type="CDD" id="cd00303">
    <property type="entry name" value="retropepsin_like"/>
    <property type="match status" value="1"/>
</dbReference>
<reference evidence="2" key="1">
    <citation type="journal article" date="2013" name="Genome Biol.">
        <title>Reference genomes and transcriptomes of Nicotiana sylvestris and Nicotiana tomentosiformis.</title>
        <authorList>
            <person name="Sierro N."/>
            <person name="Battey J.N."/>
            <person name="Ouadi S."/>
            <person name="Bovet L."/>
            <person name="Goepfert S."/>
            <person name="Bakaher N."/>
            <person name="Peitsch M.C."/>
            <person name="Ivanov N.V."/>
        </authorList>
    </citation>
    <scope>NUCLEOTIDE SEQUENCE [LARGE SCALE GENOMIC DNA]</scope>
</reference>
<dbReference type="STRING" id="4096.A0A1U7W6B0"/>
<dbReference type="RefSeq" id="XP_009769800.1">
    <property type="nucleotide sequence ID" value="XM_009771498.1"/>
</dbReference>
<protein>
    <submittedName>
        <fullName evidence="3">Uncharacterized protein LOC104220599</fullName>
    </submittedName>
</protein>
<evidence type="ECO:0000313" key="2">
    <source>
        <dbReference type="Proteomes" id="UP000189701"/>
    </source>
</evidence>
<dbReference type="Proteomes" id="UP000189701">
    <property type="component" value="Unplaced"/>
</dbReference>
<feature type="domain" description="Integrase zinc-binding" evidence="1">
    <location>
        <begin position="3"/>
        <end position="43"/>
    </location>
</feature>
<reference evidence="3" key="2">
    <citation type="submission" date="2025-08" db="UniProtKB">
        <authorList>
            <consortium name="RefSeq"/>
        </authorList>
    </citation>
    <scope>IDENTIFICATION</scope>
    <source>
        <tissue evidence="3">Leaf</tissue>
    </source>
</reference>
<organism evidence="2 3">
    <name type="scientific">Nicotiana sylvestris</name>
    <name type="common">Wood tobacco</name>
    <name type="synonym">South American tobacco</name>
    <dbReference type="NCBI Taxonomy" id="4096"/>
    <lineage>
        <taxon>Eukaryota</taxon>
        <taxon>Viridiplantae</taxon>
        <taxon>Streptophyta</taxon>
        <taxon>Embryophyta</taxon>
        <taxon>Tracheophyta</taxon>
        <taxon>Spermatophyta</taxon>
        <taxon>Magnoliopsida</taxon>
        <taxon>eudicotyledons</taxon>
        <taxon>Gunneridae</taxon>
        <taxon>Pentapetalae</taxon>
        <taxon>asterids</taxon>
        <taxon>lamiids</taxon>
        <taxon>Solanales</taxon>
        <taxon>Solanaceae</taxon>
        <taxon>Nicotianoideae</taxon>
        <taxon>Nicotianeae</taxon>
        <taxon>Nicotiana</taxon>
    </lineage>
</organism>
<proteinExistence type="predicted"/>
<evidence type="ECO:0000259" key="1">
    <source>
        <dbReference type="Pfam" id="PF17921"/>
    </source>
</evidence>
<accession>A0A1U7W6B0</accession>
<dbReference type="Pfam" id="PF13650">
    <property type="entry name" value="Asp_protease_2"/>
    <property type="match status" value="1"/>
</dbReference>
<dbReference type="SUPFAM" id="SSF50630">
    <property type="entry name" value="Acid proteases"/>
    <property type="match status" value="1"/>
</dbReference>
<dbReference type="AlphaFoldDB" id="A0A1U7W6B0"/>
<dbReference type="Gene3D" id="2.40.70.10">
    <property type="entry name" value="Acid Proteases"/>
    <property type="match status" value="1"/>
</dbReference>
<dbReference type="InterPro" id="IPR021109">
    <property type="entry name" value="Peptidase_aspartic_dom_sf"/>
</dbReference>
<keyword evidence="2" id="KW-1185">Reference proteome</keyword>
<name>A0A1U7W6B0_NICSY</name>
<evidence type="ECO:0000313" key="3">
    <source>
        <dbReference type="RefSeq" id="XP_009769800.1"/>
    </source>
</evidence>
<dbReference type="Gene3D" id="1.10.340.70">
    <property type="match status" value="1"/>
</dbReference>
<dbReference type="Pfam" id="PF17921">
    <property type="entry name" value="Integrase_H2C2"/>
    <property type="match status" value="1"/>
</dbReference>
<dbReference type="InterPro" id="IPR041588">
    <property type="entry name" value="Integrase_H2C2"/>
</dbReference>
<dbReference type="eggNOG" id="KOG0017">
    <property type="taxonomic scope" value="Eukaryota"/>
</dbReference>
<gene>
    <name evidence="3" type="primary">LOC104220599</name>
</gene>
<dbReference type="InterPro" id="IPR052160">
    <property type="entry name" value="Gypsy_RT_Integrase-like"/>
</dbReference>